<dbReference type="GO" id="GO:0043386">
    <property type="term" value="P:mycotoxin biosynthetic process"/>
    <property type="evidence" value="ECO:0007669"/>
    <property type="project" value="InterPro"/>
</dbReference>
<name>A0A9P6EFK2_9AGAR</name>
<comment type="pathway">
    <text evidence="1">Mycotoxin biosynthesis.</text>
</comment>
<dbReference type="Proteomes" id="UP000807306">
    <property type="component" value="Unassembled WGS sequence"/>
</dbReference>
<dbReference type="OrthoDB" id="3687641at2759"/>
<dbReference type="PANTHER" id="PTHR33365">
    <property type="entry name" value="YALI0B05434P"/>
    <property type="match status" value="1"/>
</dbReference>
<comment type="similarity">
    <text evidence="2">Belongs to the ustYa family.</text>
</comment>
<sequence length="105" mass="12826">MMHQLKCLDLLREEVVRDRPTVSHEFKSTVQIAPVTRHCLNYIRQMIICRGDWELESFQFASHKNPIEWRGQYQCKDWERLWHFVKKNQEEYEGWLETEGAEEKT</sequence>
<protein>
    <submittedName>
        <fullName evidence="3">Uncharacterized protein</fullName>
    </submittedName>
</protein>
<proteinExistence type="inferred from homology"/>
<dbReference type="PANTHER" id="PTHR33365:SF4">
    <property type="entry name" value="CYCLOCHLOROTINE BIOSYNTHESIS PROTEIN O"/>
    <property type="match status" value="1"/>
</dbReference>
<evidence type="ECO:0000313" key="4">
    <source>
        <dbReference type="Proteomes" id="UP000807306"/>
    </source>
</evidence>
<gene>
    <name evidence="3" type="ORF">CPB83DRAFT_854969</name>
</gene>
<reference evidence="3" key="1">
    <citation type="submission" date="2020-11" db="EMBL/GenBank/DDBJ databases">
        <authorList>
            <consortium name="DOE Joint Genome Institute"/>
            <person name="Ahrendt S."/>
            <person name="Riley R."/>
            <person name="Andreopoulos W."/>
            <person name="Labutti K."/>
            <person name="Pangilinan J."/>
            <person name="Ruiz-Duenas F.J."/>
            <person name="Barrasa J.M."/>
            <person name="Sanchez-Garcia M."/>
            <person name="Camarero S."/>
            <person name="Miyauchi S."/>
            <person name="Serrano A."/>
            <person name="Linde D."/>
            <person name="Babiker R."/>
            <person name="Drula E."/>
            <person name="Ayuso-Fernandez I."/>
            <person name="Pacheco R."/>
            <person name="Padilla G."/>
            <person name="Ferreira P."/>
            <person name="Barriuso J."/>
            <person name="Kellner H."/>
            <person name="Castanera R."/>
            <person name="Alfaro M."/>
            <person name="Ramirez L."/>
            <person name="Pisabarro A.G."/>
            <person name="Kuo A."/>
            <person name="Tritt A."/>
            <person name="Lipzen A."/>
            <person name="He G."/>
            <person name="Yan M."/>
            <person name="Ng V."/>
            <person name="Cullen D."/>
            <person name="Martin F."/>
            <person name="Rosso M.-N."/>
            <person name="Henrissat B."/>
            <person name="Hibbett D."/>
            <person name="Martinez A.T."/>
            <person name="Grigoriev I.V."/>
        </authorList>
    </citation>
    <scope>NUCLEOTIDE SEQUENCE</scope>
    <source>
        <strain evidence="3">CBS 506.95</strain>
    </source>
</reference>
<dbReference type="InterPro" id="IPR021765">
    <property type="entry name" value="UstYa-like"/>
</dbReference>
<organism evidence="3 4">
    <name type="scientific">Crepidotus variabilis</name>
    <dbReference type="NCBI Taxonomy" id="179855"/>
    <lineage>
        <taxon>Eukaryota</taxon>
        <taxon>Fungi</taxon>
        <taxon>Dikarya</taxon>
        <taxon>Basidiomycota</taxon>
        <taxon>Agaricomycotina</taxon>
        <taxon>Agaricomycetes</taxon>
        <taxon>Agaricomycetidae</taxon>
        <taxon>Agaricales</taxon>
        <taxon>Agaricineae</taxon>
        <taxon>Crepidotaceae</taxon>
        <taxon>Crepidotus</taxon>
    </lineage>
</organism>
<accession>A0A9P6EFK2</accession>
<evidence type="ECO:0000313" key="3">
    <source>
        <dbReference type="EMBL" id="KAF9528135.1"/>
    </source>
</evidence>
<dbReference type="AlphaFoldDB" id="A0A9P6EFK2"/>
<comment type="caution">
    <text evidence="3">The sequence shown here is derived from an EMBL/GenBank/DDBJ whole genome shotgun (WGS) entry which is preliminary data.</text>
</comment>
<dbReference type="Pfam" id="PF11807">
    <property type="entry name" value="UstYa"/>
    <property type="match status" value="1"/>
</dbReference>
<evidence type="ECO:0000256" key="2">
    <source>
        <dbReference type="ARBA" id="ARBA00035112"/>
    </source>
</evidence>
<keyword evidence="4" id="KW-1185">Reference proteome</keyword>
<evidence type="ECO:0000256" key="1">
    <source>
        <dbReference type="ARBA" id="ARBA00004685"/>
    </source>
</evidence>
<dbReference type="EMBL" id="MU157855">
    <property type="protein sequence ID" value="KAF9528135.1"/>
    <property type="molecule type" value="Genomic_DNA"/>
</dbReference>